<feature type="domain" description="ATP-grasp" evidence="8">
    <location>
        <begin position="113"/>
        <end position="159"/>
    </location>
</feature>
<keyword evidence="1" id="KW-0436">Ligase</keyword>
<dbReference type="InterPro" id="IPR000115">
    <property type="entry name" value="PRibGlycinamide_synth"/>
</dbReference>
<accession>A0A9P6MJW8</accession>
<evidence type="ECO:0000313" key="10">
    <source>
        <dbReference type="Proteomes" id="UP000703661"/>
    </source>
</evidence>
<keyword evidence="5 7" id="KW-0067">ATP-binding</keyword>
<dbReference type="Pfam" id="PF02844">
    <property type="entry name" value="GARS_N"/>
    <property type="match status" value="1"/>
</dbReference>
<dbReference type="InterPro" id="IPR016185">
    <property type="entry name" value="PreATP-grasp_dom_sf"/>
</dbReference>
<dbReference type="Gene3D" id="3.40.50.20">
    <property type="match status" value="1"/>
</dbReference>
<dbReference type="EMBL" id="JAAAID010002706">
    <property type="protein sequence ID" value="KAG0005160.1"/>
    <property type="molecule type" value="Genomic_DNA"/>
</dbReference>
<keyword evidence="6" id="KW-0464">Manganese</keyword>
<dbReference type="SMART" id="SM01209">
    <property type="entry name" value="GARS_A"/>
    <property type="match status" value="1"/>
</dbReference>
<dbReference type="Gene3D" id="3.30.1490.20">
    <property type="entry name" value="ATP-grasp fold, A domain"/>
    <property type="match status" value="1"/>
</dbReference>
<sequence length="185" mass="19804">MDRLVVLLLGNGGREHTIAWKLAQSDRVERIFVAPGNGGTAFGLNKVQNVQIGVTDFAALTKFAVENNVNFVIPGPEQPLVEGVTAVFQKIGIPVFGPSLKAARMEGSKTFSKDFMKKHNIPTAAYENFTDANAAKEFIRKADFNVVLKASGLAAGKGVLIPLTKEEAYQGVDQILVDKVFGAAG</sequence>
<organism evidence="9 10">
    <name type="scientific">Entomortierella chlamydospora</name>
    <dbReference type="NCBI Taxonomy" id="101097"/>
    <lineage>
        <taxon>Eukaryota</taxon>
        <taxon>Fungi</taxon>
        <taxon>Fungi incertae sedis</taxon>
        <taxon>Mucoromycota</taxon>
        <taxon>Mortierellomycotina</taxon>
        <taxon>Mortierellomycetes</taxon>
        <taxon>Mortierellales</taxon>
        <taxon>Mortierellaceae</taxon>
        <taxon>Entomortierella</taxon>
    </lineage>
</organism>
<dbReference type="GO" id="GO:0004637">
    <property type="term" value="F:phosphoribosylamine-glycine ligase activity"/>
    <property type="evidence" value="ECO:0007669"/>
    <property type="project" value="InterPro"/>
</dbReference>
<dbReference type="AlphaFoldDB" id="A0A9P6MJW8"/>
<protein>
    <submittedName>
        <fullName evidence="9">Bifunctional purine biosynthetic protein ade1</fullName>
    </submittedName>
</protein>
<comment type="caution">
    <text evidence="9">The sequence shown here is derived from an EMBL/GenBank/DDBJ whole genome shotgun (WGS) entry which is preliminary data.</text>
</comment>
<dbReference type="InterPro" id="IPR013815">
    <property type="entry name" value="ATP_grasp_subdomain_1"/>
</dbReference>
<evidence type="ECO:0000259" key="8">
    <source>
        <dbReference type="PROSITE" id="PS50975"/>
    </source>
</evidence>
<keyword evidence="10" id="KW-1185">Reference proteome</keyword>
<evidence type="ECO:0000256" key="6">
    <source>
        <dbReference type="ARBA" id="ARBA00023211"/>
    </source>
</evidence>
<dbReference type="GO" id="GO:0006164">
    <property type="term" value="P:purine nucleotide biosynthetic process"/>
    <property type="evidence" value="ECO:0007669"/>
    <property type="project" value="UniProtKB-KW"/>
</dbReference>
<dbReference type="SUPFAM" id="SSF52440">
    <property type="entry name" value="PreATP-grasp domain"/>
    <property type="match status" value="1"/>
</dbReference>
<evidence type="ECO:0000256" key="5">
    <source>
        <dbReference type="ARBA" id="ARBA00022840"/>
    </source>
</evidence>
<dbReference type="GO" id="GO:0046872">
    <property type="term" value="F:metal ion binding"/>
    <property type="evidence" value="ECO:0007669"/>
    <property type="project" value="UniProtKB-KW"/>
</dbReference>
<evidence type="ECO:0000256" key="3">
    <source>
        <dbReference type="ARBA" id="ARBA00022741"/>
    </source>
</evidence>
<evidence type="ECO:0000313" key="9">
    <source>
        <dbReference type="EMBL" id="KAG0005160.1"/>
    </source>
</evidence>
<dbReference type="InterPro" id="IPR020561">
    <property type="entry name" value="PRibGlycinamid_synth_ATP-grasp"/>
</dbReference>
<gene>
    <name evidence="9" type="primary">ADE1_2</name>
    <name evidence="9" type="ORF">BGZ80_005500</name>
</gene>
<dbReference type="PANTHER" id="PTHR43472">
    <property type="entry name" value="PHOSPHORIBOSYLAMINE--GLYCINE LIGASE"/>
    <property type="match status" value="1"/>
</dbReference>
<keyword evidence="3 7" id="KW-0547">Nucleotide-binding</keyword>
<feature type="non-terminal residue" evidence="9">
    <location>
        <position position="185"/>
    </location>
</feature>
<evidence type="ECO:0000256" key="4">
    <source>
        <dbReference type="ARBA" id="ARBA00022755"/>
    </source>
</evidence>
<dbReference type="InterPro" id="IPR011761">
    <property type="entry name" value="ATP-grasp"/>
</dbReference>
<dbReference type="Pfam" id="PF01071">
    <property type="entry name" value="GARS_A"/>
    <property type="match status" value="1"/>
</dbReference>
<evidence type="ECO:0000256" key="7">
    <source>
        <dbReference type="PROSITE-ProRule" id="PRU00409"/>
    </source>
</evidence>
<dbReference type="GO" id="GO:0009113">
    <property type="term" value="P:purine nucleobase biosynthetic process"/>
    <property type="evidence" value="ECO:0007669"/>
    <property type="project" value="InterPro"/>
</dbReference>
<dbReference type="GO" id="GO:0005524">
    <property type="term" value="F:ATP binding"/>
    <property type="evidence" value="ECO:0007669"/>
    <property type="project" value="UniProtKB-UniRule"/>
</dbReference>
<reference evidence="9" key="1">
    <citation type="journal article" date="2020" name="Fungal Divers.">
        <title>Resolving the Mortierellaceae phylogeny through synthesis of multi-gene phylogenetics and phylogenomics.</title>
        <authorList>
            <person name="Vandepol N."/>
            <person name="Liber J."/>
            <person name="Desiro A."/>
            <person name="Na H."/>
            <person name="Kennedy M."/>
            <person name="Barry K."/>
            <person name="Grigoriev I.V."/>
            <person name="Miller A.N."/>
            <person name="O'Donnell K."/>
            <person name="Stajich J.E."/>
            <person name="Bonito G."/>
        </authorList>
    </citation>
    <scope>NUCLEOTIDE SEQUENCE</scope>
    <source>
        <strain evidence="9">NRRL 2769</strain>
    </source>
</reference>
<evidence type="ECO:0000256" key="2">
    <source>
        <dbReference type="ARBA" id="ARBA00022723"/>
    </source>
</evidence>
<evidence type="ECO:0000256" key="1">
    <source>
        <dbReference type="ARBA" id="ARBA00022598"/>
    </source>
</evidence>
<keyword evidence="2" id="KW-0479">Metal-binding</keyword>
<dbReference type="PROSITE" id="PS50975">
    <property type="entry name" value="ATP_GRASP"/>
    <property type="match status" value="1"/>
</dbReference>
<dbReference type="Proteomes" id="UP000703661">
    <property type="component" value="Unassembled WGS sequence"/>
</dbReference>
<dbReference type="FunFam" id="3.40.50.20:FF:000006">
    <property type="entry name" value="Phosphoribosylamine--glycine ligase, chloroplastic"/>
    <property type="match status" value="1"/>
</dbReference>
<name>A0A9P6MJW8_9FUNG</name>
<dbReference type="PANTHER" id="PTHR43472:SF1">
    <property type="entry name" value="PHOSPHORIBOSYLAMINE--GLYCINE LIGASE, CHLOROPLASTIC"/>
    <property type="match status" value="1"/>
</dbReference>
<dbReference type="SUPFAM" id="SSF56059">
    <property type="entry name" value="Glutathione synthetase ATP-binding domain-like"/>
    <property type="match status" value="1"/>
</dbReference>
<proteinExistence type="predicted"/>
<dbReference type="InterPro" id="IPR020562">
    <property type="entry name" value="PRibGlycinamide_synth_N"/>
</dbReference>
<keyword evidence="4" id="KW-0658">Purine biosynthesis</keyword>